<dbReference type="Pfam" id="PF00167">
    <property type="entry name" value="FGF"/>
    <property type="match status" value="1"/>
</dbReference>
<feature type="compositionally biased region" description="Low complexity" evidence="3">
    <location>
        <begin position="152"/>
        <end position="172"/>
    </location>
</feature>
<dbReference type="SMART" id="SM00442">
    <property type="entry name" value="FGF"/>
    <property type="match status" value="1"/>
</dbReference>
<feature type="region of interest" description="Disordered" evidence="3">
    <location>
        <begin position="39"/>
        <end position="103"/>
    </location>
</feature>
<sequence>MSFLSSTGVESYPGQSVESATGTISSLLLAVLSRARRITGGGNSEQKTPSFALRGSMSRIPASEVRSVDPEVRRKTHMRPLKNGNPIQVSRPQPIVPDSVPMVHDRLPDPLAWNKIDTKLEKMENNAFTASGSSKGTVSQRSTRPETAVDASSSVTTSKSSTTKISSRPSPKAAKRSRRTKRNSQLSPQMAGVLRRRQMYCSTGFHVQIMKDGRVTSTRTDHEEHAILEFISVGVGLVSIRGVVSGLYLAMDSRGRLYGSDGLCEDCKFREKLQENWYNTYSSTRHTNRAGTKPCLVSLGRKHRSRHGCRINDNHRSTHFLPRAVDPERVPSLYQGILY</sequence>
<dbReference type="SUPFAM" id="SSF50353">
    <property type="entry name" value="Cytokine"/>
    <property type="match status" value="1"/>
</dbReference>
<dbReference type="AlphaFoldDB" id="A0A6F9DDH1"/>
<dbReference type="PROSITE" id="PS00247">
    <property type="entry name" value="HBGF_FGF"/>
    <property type="match status" value="1"/>
</dbReference>
<dbReference type="PRINTS" id="PR00262">
    <property type="entry name" value="IL1HBGF"/>
</dbReference>
<evidence type="ECO:0000313" key="4">
    <source>
        <dbReference type="EMBL" id="CAB3245915.1"/>
    </source>
</evidence>
<feature type="compositionally biased region" description="Basic residues" evidence="3">
    <location>
        <begin position="173"/>
        <end position="182"/>
    </location>
</feature>
<dbReference type="Gene3D" id="2.80.10.50">
    <property type="match status" value="1"/>
</dbReference>
<proteinExistence type="evidence at transcript level"/>
<protein>
    <recommendedName>
        <fullName evidence="2">Fibroblast growth factor</fullName>
        <shortName evidence="2">FGF</shortName>
    </recommendedName>
</protein>
<gene>
    <name evidence="4" type="primary">Fgf9</name>
    <name evidence="4" type="synonym">16</name>
    <name evidence="4" type="synonym">20</name>
</gene>
<feature type="region of interest" description="Disordered" evidence="3">
    <location>
        <begin position="127"/>
        <end position="193"/>
    </location>
</feature>
<dbReference type="PRINTS" id="PR00263">
    <property type="entry name" value="HBGFFGF"/>
</dbReference>
<comment type="similarity">
    <text evidence="1 2">Belongs to the heparin-binding growth factors family.</text>
</comment>
<dbReference type="PANTHER" id="PTHR11486">
    <property type="entry name" value="FIBROBLAST GROWTH FACTOR"/>
    <property type="match status" value="1"/>
</dbReference>
<dbReference type="InterPro" id="IPR002209">
    <property type="entry name" value="Fibroblast_GF_fam"/>
</dbReference>
<evidence type="ECO:0000256" key="3">
    <source>
        <dbReference type="SAM" id="MobiDB-lite"/>
    </source>
</evidence>
<evidence type="ECO:0000256" key="2">
    <source>
        <dbReference type="RuleBase" id="RU049442"/>
    </source>
</evidence>
<name>A0A6F9DDH1_9ASCI</name>
<accession>A0A6F9DDH1</accession>
<organism evidence="4">
    <name type="scientific">Phallusia mammillata</name>
    <dbReference type="NCBI Taxonomy" id="59560"/>
    <lineage>
        <taxon>Eukaryota</taxon>
        <taxon>Metazoa</taxon>
        <taxon>Chordata</taxon>
        <taxon>Tunicata</taxon>
        <taxon>Ascidiacea</taxon>
        <taxon>Phlebobranchia</taxon>
        <taxon>Ascidiidae</taxon>
        <taxon>Phallusia</taxon>
    </lineage>
</organism>
<reference evidence="4" key="1">
    <citation type="submission" date="2020-04" db="EMBL/GenBank/DDBJ databases">
        <authorList>
            <person name="Neveu A P."/>
        </authorList>
    </citation>
    <scope>NUCLEOTIDE SEQUENCE</scope>
    <source>
        <tissue evidence="4">Whole embryo</tissue>
    </source>
</reference>
<evidence type="ECO:0000256" key="1">
    <source>
        <dbReference type="ARBA" id="ARBA00007936"/>
    </source>
</evidence>
<dbReference type="InterPro" id="IPR008996">
    <property type="entry name" value="IL1/FGF"/>
</dbReference>
<dbReference type="GO" id="GO:0008083">
    <property type="term" value="F:growth factor activity"/>
    <property type="evidence" value="ECO:0007669"/>
    <property type="project" value="InterPro"/>
</dbReference>
<dbReference type="EMBL" id="LR785166">
    <property type="protein sequence ID" value="CAB3245915.1"/>
    <property type="molecule type" value="mRNA"/>
</dbReference>
<feature type="compositionally biased region" description="Polar residues" evidence="3">
    <location>
        <begin position="127"/>
        <end position="142"/>
    </location>
</feature>